<evidence type="ECO:0000256" key="6">
    <source>
        <dbReference type="SAM" id="Phobius"/>
    </source>
</evidence>
<feature type="domain" description="ABC3 transporter permease C-terminal" evidence="7">
    <location>
        <begin position="679"/>
        <end position="792"/>
    </location>
</feature>
<gene>
    <name evidence="9" type="ORF">EDB95_0729</name>
</gene>
<feature type="domain" description="MacB-like periplasmic core" evidence="8">
    <location>
        <begin position="20"/>
        <end position="234"/>
    </location>
</feature>
<keyword evidence="3 6" id="KW-0812">Transmembrane</keyword>
<evidence type="ECO:0000256" key="4">
    <source>
        <dbReference type="ARBA" id="ARBA00022989"/>
    </source>
</evidence>
<feature type="transmembrane region" description="Helical" evidence="6">
    <location>
        <begin position="326"/>
        <end position="354"/>
    </location>
</feature>
<keyword evidence="4 6" id="KW-1133">Transmembrane helix</keyword>
<sequence>MFKHYLTTAWRNLVKYRAFSLINIFGLAIGLAAFWAIALYVGDEYSYDRSLPTADRVYRAVSYLSWDGGKLETATSSPPFAAALKSILPQVQATTRVIMDGGNTVSMGDKQFDIDNLLLADSTFFTVFPYHFVEGDPKTALVPRNGIVITRSLAEKFFGSAAAAMGKTIRMGDQPPLAVTAVMEDVPVRTHLQFDAVRPWPVQDETGTWQNYNVYTYLLLKPGADRRQAEAVIARTFTPFIIAKSGGHQAYHMELQPLTSIHLRSHLQFETGRNGDIRYVYIFIAAALLILSIAVINYMNLSTARSALRVREVGVRKAIGSPRGTLVGLFLAESIIITLVAAFLGLLVLELFLPVFNHLSGKNLSLLQLGVGNIAALVFLFALLIGLAAGIYPALFLSGFGILHSLKGELGRRTGNVVLRKGLVTFQFIITIAMISASSLVYLQLRHMETADLGFNKDQTVTFHVNDPAVRRQIDALRNKLLENPLIEDVSGASNPIGSNFIGGRNFRYEKDGQRKHGSVFGKILWVDEHFLPTLQIPVVAGRNFSPGIPSDSAGGVLVNETFVHRAGWTDPIGKRVSFFIDDQGDTRDAKVVGVTRDFNIYSLQNAIQPLAIYYLQDPDDKDNLYVRLAKGHIAEALSYLETTYKTFDASGTVEYHFLDQSFSSQYDAERRQGYVFLSFTVLAVLLACLGLFGLVSFSASRRVKEIGIRKVLGAGNWGIVTLLAGDLLRLVVLAACIAGPLAWWVMDRWLQDFAYRIPVYWWVLAGAGLAAAGIALLTMITQAMKAARANPANALKYE</sequence>
<feature type="transmembrane region" description="Helical" evidence="6">
    <location>
        <begin position="760"/>
        <end position="781"/>
    </location>
</feature>
<dbReference type="RefSeq" id="WP_133990659.1">
    <property type="nucleotide sequence ID" value="NZ_SODV01000001.1"/>
</dbReference>
<dbReference type="PANTHER" id="PTHR30572">
    <property type="entry name" value="MEMBRANE COMPONENT OF TRANSPORTER-RELATED"/>
    <property type="match status" value="1"/>
</dbReference>
<feature type="domain" description="ABC3 transporter permease C-terminal" evidence="7">
    <location>
        <begin position="285"/>
        <end position="398"/>
    </location>
</feature>
<dbReference type="GO" id="GO:0005886">
    <property type="term" value="C:plasma membrane"/>
    <property type="evidence" value="ECO:0007669"/>
    <property type="project" value="UniProtKB-SubCell"/>
</dbReference>
<dbReference type="Pfam" id="PF02687">
    <property type="entry name" value="FtsX"/>
    <property type="match status" value="2"/>
</dbReference>
<evidence type="ECO:0000259" key="7">
    <source>
        <dbReference type="Pfam" id="PF02687"/>
    </source>
</evidence>
<accession>A0A4R8DNS6</accession>
<dbReference type="PANTHER" id="PTHR30572:SF18">
    <property type="entry name" value="ABC-TYPE MACROLIDE FAMILY EXPORT SYSTEM PERMEASE COMPONENT 2"/>
    <property type="match status" value="1"/>
</dbReference>
<dbReference type="InterPro" id="IPR003838">
    <property type="entry name" value="ABC3_permease_C"/>
</dbReference>
<keyword evidence="10" id="KW-1185">Reference proteome</keyword>
<feature type="transmembrane region" description="Helical" evidence="6">
    <location>
        <begin position="21"/>
        <end position="42"/>
    </location>
</feature>
<dbReference type="OrthoDB" id="5933722at2"/>
<name>A0A4R8DNS6_9BACT</name>
<dbReference type="InterPro" id="IPR025857">
    <property type="entry name" value="MacB_PCD"/>
</dbReference>
<feature type="domain" description="MacB-like periplasmic core" evidence="8">
    <location>
        <begin position="460"/>
        <end position="637"/>
    </location>
</feature>
<evidence type="ECO:0000256" key="2">
    <source>
        <dbReference type="ARBA" id="ARBA00022475"/>
    </source>
</evidence>
<feature type="transmembrane region" description="Helical" evidence="6">
    <location>
        <begin position="423"/>
        <end position="443"/>
    </location>
</feature>
<evidence type="ECO:0000313" key="9">
    <source>
        <dbReference type="EMBL" id="TDW99719.1"/>
    </source>
</evidence>
<feature type="transmembrane region" description="Helical" evidence="6">
    <location>
        <begin position="718"/>
        <end position="745"/>
    </location>
</feature>
<reference evidence="9 10" key="1">
    <citation type="submission" date="2019-03" db="EMBL/GenBank/DDBJ databases">
        <title>Genomic Encyclopedia of Type Strains, Phase IV (KMG-IV): sequencing the most valuable type-strain genomes for metagenomic binning, comparative biology and taxonomic classification.</title>
        <authorList>
            <person name="Goeker M."/>
        </authorList>
    </citation>
    <scope>NUCLEOTIDE SEQUENCE [LARGE SCALE GENOMIC DNA]</scope>
    <source>
        <strain evidence="9 10">DSM 100059</strain>
    </source>
</reference>
<evidence type="ECO:0000256" key="3">
    <source>
        <dbReference type="ARBA" id="ARBA00022692"/>
    </source>
</evidence>
<dbReference type="Proteomes" id="UP000294498">
    <property type="component" value="Unassembled WGS sequence"/>
</dbReference>
<comment type="subcellular location">
    <subcellularLocation>
        <location evidence="1">Cell membrane</location>
        <topology evidence="1">Multi-pass membrane protein</topology>
    </subcellularLocation>
</comment>
<keyword evidence="2" id="KW-1003">Cell membrane</keyword>
<dbReference type="GO" id="GO:0022857">
    <property type="term" value="F:transmembrane transporter activity"/>
    <property type="evidence" value="ECO:0007669"/>
    <property type="project" value="TreeGrafter"/>
</dbReference>
<feature type="transmembrane region" description="Helical" evidence="6">
    <location>
        <begin position="279"/>
        <end position="301"/>
    </location>
</feature>
<feature type="transmembrane region" description="Helical" evidence="6">
    <location>
        <begin position="675"/>
        <end position="698"/>
    </location>
</feature>
<evidence type="ECO:0000313" key="10">
    <source>
        <dbReference type="Proteomes" id="UP000294498"/>
    </source>
</evidence>
<dbReference type="Pfam" id="PF12704">
    <property type="entry name" value="MacB_PCD"/>
    <property type="match status" value="2"/>
</dbReference>
<comment type="caution">
    <text evidence="9">The sequence shown here is derived from an EMBL/GenBank/DDBJ whole genome shotgun (WGS) entry which is preliminary data.</text>
</comment>
<evidence type="ECO:0000256" key="1">
    <source>
        <dbReference type="ARBA" id="ARBA00004651"/>
    </source>
</evidence>
<feature type="transmembrane region" description="Helical" evidence="6">
    <location>
        <begin position="374"/>
        <end position="403"/>
    </location>
</feature>
<dbReference type="EMBL" id="SODV01000001">
    <property type="protein sequence ID" value="TDW99719.1"/>
    <property type="molecule type" value="Genomic_DNA"/>
</dbReference>
<organism evidence="9 10">
    <name type="scientific">Dinghuibacter silviterrae</name>
    <dbReference type="NCBI Taxonomy" id="1539049"/>
    <lineage>
        <taxon>Bacteria</taxon>
        <taxon>Pseudomonadati</taxon>
        <taxon>Bacteroidota</taxon>
        <taxon>Chitinophagia</taxon>
        <taxon>Chitinophagales</taxon>
        <taxon>Chitinophagaceae</taxon>
        <taxon>Dinghuibacter</taxon>
    </lineage>
</organism>
<dbReference type="InterPro" id="IPR050250">
    <property type="entry name" value="Macrolide_Exporter_MacB"/>
</dbReference>
<keyword evidence="5 6" id="KW-0472">Membrane</keyword>
<evidence type="ECO:0000259" key="8">
    <source>
        <dbReference type="Pfam" id="PF12704"/>
    </source>
</evidence>
<proteinExistence type="predicted"/>
<dbReference type="AlphaFoldDB" id="A0A4R8DNS6"/>
<protein>
    <submittedName>
        <fullName evidence="9">Putative ABC transport system permease protein</fullName>
    </submittedName>
</protein>
<evidence type="ECO:0000256" key="5">
    <source>
        <dbReference type="ARBA" id="ARBA00023136"/>
    </source>
</evidence>